<dbReference type="InterPro" id="IPR043129">
    <property type="entry name" value="ATPase_NBD"/>
</dbReference>
<dbReference type="GO" id="GO:0047931">
    <property type="term" value="F:glucosamine kinase activity"/>
    <property type="evidence" value="ECO:0007669"/>
    <property type="project" value="UniProtKB-EC"/>
</dbReference>
<keyword evidence="1" id="KW-0808">Transferase</keyword>
<dbReference type="AlphaFoldDB" id="A0A6S7CD80"/>
<evidence type="ECO:0000313" key="1">
    <source>
        <dbReference type="EMBL" id="CAB3806673.1"/>
    </source>
</evidence>
<sequence>MGEVLYADGRRNVVGGYGFPGDEASGAWIGLRASRHVQFVMDGRAEPDDLARDLLFAMAVRTRDDLVRWLCAAMPGRYAALAPTILAHARHPVSRAILKDAGEEIARMIAALDPAGGLPVALCGGVGRRLREYLRAPLRARVKEPRADAMQGALQIALRLAEAGR</sequence>
<keyword evidence="2" id="KW-1185">Reference proteome</keyword>
<dbReference type="InterPro" id="IPR052519">
    <property type="entry name" value="Euk-type_GlcNAc_Kinase"/>
</dbReference>
<dbReference type="EC" id="2.7.1.8" evidence="1"/>
<dbReference type="PANTHER" id="PTHR43190">
    <property type="entry name" value="N-ACETYL-D-GLUCOSAMINE KINASE"/>
    <property type="match status" value="1"/>
</dbReference>
<dbReference type="PANTHER" id="PTHR43190:SF3">
    <property type="entry name" value="N-ACETYL-D-GLUCOSAMINE KINASE"/>
    <property type="match status" value="1"/>
</dbReference>
<reference evidence="1 2" key="1">
    <citation type="submission" date="2020-04" db="EMBL/GenBank/DDBJ databases">
        <authorList>
            <person name="De Canck E."/>
        </authorList>
    </citation>
    <scope>NUCLEOTIDE SEQUENCE [LARGE SCALE GENOMIC DNA]</scope>
    <source>
        <strain evidence="1 2">LMG 28138</strain>
    </source>
</reference>
<protein>
    <submittedName>
        <fullName evidence="1">Glucosamine kinase GspK</fullName>
        <ecNumber evidence="1">2.7.1.8</ecNumber>
    </submittedName>
</protein>
<dbReference type="Gene3D" id="3.30.420.40">
    <property type="match status" value="1"/>
</dbReference>
<dbReference type="Proteomes" id="UP000494115">
    <property type="component" value="Unassembled WGS sequence"/>
</dbReference>
<accession>A0A6S7CD80</accession>
<gene>
    <name evidence="1" type="primary">gspK_2</name>
    <name evidence="1" type="ORF">LMG28138_05828</name>
</gene>
<proteinExistence type="predicted"/>
<keyword evidence="1" id="KW-0418">Kinase</keyword>
<dbReference type="EMBL" id="CADIKM010000086">
    <property type="protein sequence ID" value="CAB3806673.1"/>
    <property type="molecule type" value="Genomic_DNA"/>
</dbReference>
<dbReference type="CDD" id="cd24082">
    <property type="entry name" value="ASKHA_NBD_GspK-like"/>
    <property type="match status" value="1"/>
</dbReference>
<name>A0A6S7CD80_9BURK</name>
<dbReference type="SUPFAM" id="SSF53067">
    <property type="entry name" value="Actin-like ATPase domain"/>
    <property type="match status" value="1"/>
</dbReference>
<evidence type="ECO:0000313" key="2">
    <source>
        <dbReference type="Proteomes" id="UP000494115"/>
    </source>
</evidence>
<organism evidence="1 2">
    <name type="scientific">Pararobbsia alpina</name>
    <dbReference type="NCBI Taxonomy" id="621374"/>
    <lineage>
        <taxon>Bacteria</taxon>
        <taxon>Pseudomonadati</taxon>
        <taxon>Pseudomonadota</taxon>
        <taxon>Betaproteobacteria</taxon>
        <taxon>Burkholderiales</taxon>
        <taxon>Burkholderiaceae</taxon>
        <taxon>Pararobbsia</taxon>
    </lineage>
</organism>